<feature type="transmembrane region" description="Helical" evidence="1">
    <location>
        <begin position="152"/>
        <end position="169"/>
    </location>
</feature>
<keyword evidence="1" id="KW-0812">Transmembrane</keyword>
<evidence type="ECO:0000313" key="2">
    <source>
        <dbReference type="EMBL" id="WAR46213.1"/>
    </source>
</evidence>
<keyword evidence="1" id="KW-0472">Membrane</keyword>
<organism evidence="2 3">
    <name type="scientific">Methylomonas rapida</name>
    <dbReference type="NCBI Taxonomy" id="2963939"/>
    <lineage>
        <taxon>Bacteria</taxon>
        <taxon>Pseudomonadati</taxon>
        <taxon>Pseudomonadota</taxon>
        <taxon>Gammaproteobacteria</taxon>
        <taxon>Methylococcales</taxon>
        <taxon>Methylococcaceae</taxon>
        <taxon>Methylomonas</taxon>
    </lineage>
</organism>
<dbReference type="Proteomes" id="UP001162780">
    <property type="component" value="Chromosome"/>
</dbReference>
<keyword evidence="3" id="KW-1185">Reference proteome</keyword>
<evidence type="ECO:0000313" key="3">
    <source>
        <dbReference type="Proteomes" id="UP001162780"/>
    </source>
</evidence>
<sequence length="205" mass="23140">MSSQSSLSDRFKRPSQSIQTRSNHAMFNGHHATIDCPECHRIMVPRVITYYGQPTKSICPFCGNTFASFPSGFKRFIHSRYSDIPSFSVLKKLATITICLVALWFVADWGNLSDNVSLFAGFGTAFFLAMTLAELVFQGVERLAAKFFHQSNYYWATMVLVSMFIAHEYPSVAGYVALFFFMIIARGFVAAFILTPKKPMKSTFQ</sequence>
<feature type="transmembrane region" description="Helical" evidence="1">
    <location>
        <begin position="119"/>
        <end position="140"/>
    </location>
</feature>
<feature type="transmembrane region" description="Helical" evidence="1">
    <location>
        <begin position="175"/>
        <end position="195"/>
    </location>
</feature>
<keyword evidence="1" id="KW-1133">Transmembrane helix</keyword>
<dbReference type="RefSeq" id="WP_255187116.1">
    <property type="nucleotide sequence ID" value="NZ_CP113517.1"/>
</dbReference>
<protein>
    <submittedName>
        <fullName evidence="2">Uncharacterized protein</fullName>
    </submittedName>
</protein>
<gene>
    <name evidence="2" type="ORF">NM686_006755</name>
</gene>
<proteinExistence type="predicted"/>
<reference evidence="2" key="1">
    <citation type="submission" date="2022-11" db="EMBL/GenBank/DDBJ databases">
        <title>Methylomonas rapida sp. nov., Carotenoid-Producing Obligate Methanotrophs with High Growth Characteristics and Biotechnological Potential.</title>
        <authorList>
            <person name="Tikhonova E.N."/>
            <person name="Suleimanov R.Z."/>
            <person name="Miroshnikov K."/>
            <person name="Oshkin I.Y."/>
            <person name="Belova S.E."/>
            <person name="Danilova O.V."/>
            <person name="Ashikhmin A."/>
            <person name="Konopkin A."/>
            <person name="But S.Y."/>
            <person name="Khmelenina V.N."/>
            <person name="Kuznetsov N."/>
            <person name="Pimenov N.V."/>
            <person name="Dedysh S.N."/>
        </authorList>
    </citation>
    <scope>NUCLEOTIDE SEQUENCE</scope>
    <source>
        <strain evidence="2">MP1</strain>
    </source>
</reference>
<dbReference type="EMBL" id="CP113517">
    <property type="protein sequence ID" value="WAR46213.1"/>
    <property type="molecule type" value="Genomic_DNA"/>
</dbReference>
<evidence type="ECO:0000256" key="1">
    <source>
        <dbReference type="SAM" id="Phobius"/>
    </source>
</evidence>
<accession>A0ABY7GNY1</accession>
<feature type="transmembrane region" description="Helical" evidence="1">
    <location>
        <begin position="89"/>
        <end position="107"/>
    </location>
</feature>
<name>A0ABY7GNY1_9GAMM</name>